<feature type="signal peptide" evidence="1">
    <location>
        <begin position="1"/>
        <end position="19"/>
    </location>
</feature>
<dbReference type="EMBL" id="CP081294">
    <property type="protein sequence ID" value="QZD95725.1"/>
    <property type="molecule type" value="Genomic_DNA"/>
</dbReference>
<reference evidence="2 3" key="1">
    <citation type="submission" date="2021-08" db="EMBL/GenBank/DDBJ databases">
        <title>Comparative Genomics Analysis of the Genus Qipengyuania Reveals Extensive Genetic Diversity and Metabolic Versatility, Including the Description of Fifteen Novel Species.</title>
        <authorList>
            <person name="Liu Y."/>
        </authorList>
    </citation>
    <scope>NUCLEOTIDE SEQUENCE [LARGE SCALE GENOMIC DNA]</scope>
    <source>
        <strain evidence="2 3">1NDH1</strain>
    </source>
</reference>
<keyword evidence="3" id="KW-1185">Reference proteome</keyword>
<evidence type="ECO:0000256" key="1">
    <source>
        <dbReference type="SAM" id="SignalP"/>
    </source>
</evidence>
<organism evidence="2 3">
    <name type="scientific">Qipengyuania gelatinilytica</name>
    <dbReference type="NCBI Taxonomy" id="2867231"/>
    <lineage>
        <taxon>Bacteria</taxon>
        <taxon>Pseudomonadati</taxon>
        <taxon>Pseudomonadota</taxon>
        <taxon>Alphaproteobacteria</taxon>
        <taxon>Sphingomonadales</taxon>
        <taxon>Erythrobacteraceae</taxon>
        <taxon>Qipengyuania</taxon>
    </lineage>
</organism>
<dbReference type="InterPro" id="IPR018759">
    <property type="entry name" value="BBP2_2"/>
</dbReference>
<protein>
    <submittedName>
        <fullName evidence="2">Outer membrane beta-barrel protein</fullName>
    </submittedName>
</protein>
<feature type="chain" id="PRO_5045384421" evidence="1">
    <location>
        <begin position="20"/>
        <end position="408"/>
    </location>
</feature>
<name>A0ABX9A399_9SPHN</name>
<sequence length="408" mass="44790">MRGATFLSLSVATAALVHAPLAAQSLPDTAPAIPRDDPEYEIDPTRIGPFDVTVGVRATTQYDSNLYALPDNEIDDVVFELSPFVVAAIDNGKSRFEIGTQSLVRRHAEQTTEDAEAARFFGDFTWTPVEGESLGFGAQFERAIEDRGDPEARDLLAPGPREIDILSGNAYYRRERGRILLDLRADVAEYDARSVVDDNRDFTSYSGSATVGFQIAGSVFVTATGFASRRDFRLETDLAGMERNSTTWGGRAGLSFAPGGLVEGAISAGIFRFEPDEPTFDDRTGFSLAANVTYRPQRRTALTLSGSSGDVATFRNGATGRTDTTVRLTWQQEIRHNLYSSLSAGYRRSRFRGTGIDQETAIVRGELEFLVSRHVSIVADASYGDRQSDLVNEEFDRFRGGVGLRLRF</sequence>
<dbReference type="Proteomes" id="UP000824321">
    <property type="component" value="Chromosome"/>
</dbReference>
<gene>
    <name evidence="2" type="ORF">K3136_03085</name>
</gene>
<evidence type="ECO:0000313" key="2">
    <source>
        <dbReference type="EMBL" id="QZD95725.1"/>
    </source>
</evidence>
<accession>A0ABX9A399</accession>
<keyword evidence="1" id="KW-0732">Signal</keyword>
<proteinExistence type="predicted"/>
<dbReference type="Pfam" id="PF10082">
    <property type="entry name" value="BBP2_2"/>
    <property type="match status" value="1"/>
</dbReference>
<evidence type="ECO:0000313" key="3">
    <source>
        <dbReference type="Proteomes" id="UP000824321"/>
    </source>
</evidence>
<dbReference type="RefSeq" id="WP_221431454.1">
    <property type="nucleotide sequence ID" value="NZ_CP081294.1"/>
</dbReference>